<keyword evidence="5 7" id="KW-0472">Membrane</keyword>
<evidence type="ECO:0000256" key="6">
    <source>
        <dbReference type="SAM" id="MobiDB-lite"/>
    </source>
</evidence>
<name>A0AAW0NGA8_9GOBI</name>
<comment type="subcellular location">
    <subcellularLocation>
        <location evidence="1">Membrane</location>
        <topology evidence="1">Multi-pass membrane protein</topology>
    </subcellularLocation>
</comment>
<feature type="transmembrane region" description="Helical" evidence="7">
    <location>
        <begin position="393"/>
        <end position="413"/>
    </location>
</feature>
<dbReference type="GO" id="GO:0016020">
    <property type="term" value="C:membrane"/>
    <property type="evidence" value="ECO:0007669"/>
    <property type="project" value="UniProtKB-SubCell"/>
</dbReference>
<feature type="transmembrane region" description="Helical" evidence="7">
    <location>
        <begin position="130"/>
        <end position="149"/>
    </location>
</feature>
<dbReference type="InterPro" id="IPR005016">
    <property type="entry name" value="TDE1/TMS"/>
</dbReference>
<evidence type="ECO:0000256" key="2">
    <source>
        <dbReference type="ARBA" id="ARBA00006665"/>
    </source>
</evidence>
<dbReference type="EMBL" id="JBBPFD010000014">
    <property type="protein sequence ID" value="KAK7898823.1"/>
    <property type="molecule type" value="Genomic_DNA"/>
</dbReference>
<reference evidence="10" key="1">
    <citation type="submission" date="2024-04" db="EMBL/GenBank/DDBJ databases">
        <title>Salinicola lusitanus LLJ914,a marine bacterium isolated from the Okinawa Trough.</title>
        <authorList>
            <person name="Li J."/>
        </authorList>
    </citation>
    <scope>NUCLEOTIDE SEQUENCE [LARGE SCALE GENOMIC DNA]</scope>
</reference>
<sequence>MGACLALPCSIASCASCLCGSAPCLLSSCCPSTYNSTMSRLAFSFLLLLGTLVSIIMILPGMEDNLKKIPGFCVEGTTIIGGRVNCNVIVGYKSVYRMCFAMACFFFLFSILMIRVRSSKDPRASIQNGFWFFKFLVLVGITVGAFFIPDGTFTQVWYYFGVVGSFIFIIIQLILLVDFAHSWNLSWLEKAEEGNSKGWYAALLTVTILNYALAFTAMVLFYIYYTKPDDCTEHKVFISLNFLFCIAVSVVSILPKVQEAQPSSGLLQSSLISLYTMYLTWSAMTNNPNKQCNPSLLSLVQPNSPTPTQGPGPTPAPGPAQWWDAQSIVGLLIFIFCTLYASIRSSNNAQVNRLMQTEEGTGLTSDVEATPGEDGVVRAVDNEEDGVTYSYSFFHFSLFLASLYIMMTLTNWYKPNADTEVMQTSAPAMWAKISSSWLGLALFLWTLIAPLVLPDRDFS</sequence>
<feature type="transmembrane region" description="Helical" evidence="7">
    <location>
        <begin position="325"/>
        <end position="343"/>
    </location>
</feature>
<feature type="transmembrane region" description="Helical" evidence="7">
    <location>
        <begin position="199"/>
        <end position="224"/>
    </location>
</feature>
<feature type="transmembrane region" description="Helical" evidence="7">
    <location>
        <begin position="236"/>
        <end position="254"/>
    </location>
</feature>
<feature type="transmembrane region" description="Helical" evidence="7">
    <location>
        <begin position="42"/>
        <end position="59"/>
    </location>
</feature>
<evidence type="ECO:0008006" key="11">
    <source>
        <dbReference type="Google" id="ProtNLM"/>
    </source>
</evidence>
<feature type="transmembrane region" description="Helical" evidence="7">
    <location>
        <begin position="433"/>
        <end position="453"/>
    </location>
</feature>
<dbReference type="Pfam" id="PF03348">
    <property type="entry name" value="Serinc"/>
    <property type="match status" value="1"/>
</dbReference>
<evidence type="ECO:0000256" key="5">
    <source>
        <dbReference type="ARBA" id="ARBA00023136"/>
    </source>
</evidence>
<evidence type="ECO:0000256" key="4">
    <source>
        <dbReference type="ARBA" id="ARBA00022989"/>
    </source>
</evidence>
<feature type="region of interest" description="Disordered" evidence="6">
    <location>
        <begin position="295"/>
        <end position="317"/>
    </location>
</feature>
<evidence type="ECO:0000256" key="3">
    <source>
        <dbReference type="ARBA" id="ARBA00022692"/>
    </source>
</evidence>
<feature type="compositionally biased region" description="Pro residues" evidence="6">
    <location>
        <begin position="304"/>
        <end position="317"/>
    </location>
</feature>
<keyword evidence="8" id="KW-0732">Signal</keyword>
<dbReference type="PANTHER" id="PTHR10383:SF22">
    <property type="entry name" value="SERINE INCORPORATOR 2"/>
    <property type="match status" value="1"/>
</dbReference>
<evidence type="ECO:0000256" key="1">
    <source>
        <dbReference type="ARBA" id="ARBA00004141"/>
    </source>
</evidence>
<feature type="chain" id="PRO_5043743502" description="Serine incorporator 2" evidence="8">
    <location>
        <begin position="18"/>
        <end position="459"/>
    </location>
</feature>
<feature type="transmembrane region" description="Helical" evidence="7">
    <location>
        <begin position="156"/>
        <end position="179"/>
    </location>
</feature>
<comment type="similarity">
    <text evidence="2">Belongs to the TDE1 family.</text>
</comment>
<dbReference type="PANTHER" id="PTHR10383">
    <property type="entry name" value="SERINE INCORPORATOR"/>
    <property type="match status" value="1"/>
</dbReference>
<keyword evidence="10" id="KW-1185">Reference proteome</keyword>
<protein>
    <recommendedName>
        <fullName evidence="11">Serine incorporator 2</fullName>
    </recommendedName>
</protein>
<gene>
    <name evidence="9" type="ORF">WMY93_019676</name>
</gene>
<comment type="caution">
    <text evidence="9">The sequence shown here is derived from an EMBL/GenBank/DDBJ whole genome shotgun (WGS) entry which is preliminary data.</text>
</comment>
<keyword evidence="4 7" id="KW-1133">Transmembrane helix</keyword>
<proteinExistence type="inferred from homology"/>
<feature type="signal peptide" evidence="8">
    <location>
        <begin position="1"/>
        <end position="17"/>
    </location>
</feature>
<feature type="transmembrane region" description="Helical" evidence="7">
    <location>
        <begin position="99"/>
        <end position="118"/>
    </location>
</feature>
<dbReference type="Proteomes" id="UP001460270">
    <property type="component" value="Unassembled WGS sequence"/>
</dbReference>
<evidence type="ECO:0000256" key="8">
    <source>
        <dbReference type="SAM" id="SignalP"/>
    </source>
</evidence>
<accession>A0AAW0NGA8</accession>
<evidence type="ECO:0000256" key="7">
    <source>
        <dbReference type="SAM" id="Phobius"/>
    </source>
</evidence>
<evidence type="ECO:0000313" key="9">
    <source>
        <dbReference type="EMBL" id="KAK7898823.1"/>
    </source>
</evidence>
<evidence type="ECO:0000313" key="10">
    <source>
        <dbReference type="Proteomes" id="UP001460270"/>
    </source>
</evidence>
<keyword evidence="3 7" id="KW-0812">Transmembrane</keyword>
<organism evidence="9 10">
    <name type="scientific">Mugilogobius chulae</name>
    <name type="common">yellowstripe goby</name>
    <dbReference type="NCBI Taxonomy" id="88201"/>
    <lineage>
        <taxon>Eukaryota</taxon>
        <taxon>Metazoa</taxon>
        <taxon>Chordata</taxon>
        <taxon>Craniata</taxon>
        <taxon>Vertebrata</taxon>
        <taxon>Euteleostomi</taxon>
        <taxon>Actinopterygii</taxon>
        <taxon>Neopterygii</taxon>
        <taxon>Teleostei</taxon>
        <taxon>Neoteleostei</taxon>
        <taxon>Acanthomorphata</taxon>
        <taxon>Gobiaria</taxon>
        <taxon>Gobiiformes</taxon>
        <taxon>Gobioidei</taxon>
        <taxon>Gobiidae</taxon>
        <taxon>Gobionellinae</taxon>
        <taxon>Mugilogobius</taxon>
    </lineage>
</organism>
<dbReference type="AlphaFoldDB" id="A0AAW0NGA8"/>